<dbReference type="Gene3D" id="1.20.1560.10">
    <property type="entry name" value="ABC transporter type 1, transmembrane domain"/>
    <property type="match status" value="1"/>
</dbReference>
<dbReference type="RefSeq" id="WP_051693262.1">
    <property type="nucleotide sequence ID" value="NZ_FOVB01000001.1"/>
</dbReference>
<accession>A0A074TI54</accession>
<dbReference type="InterPro" id="IPR003593">
    <property type="entry name" value="AAA+_ATPase"/>
</dbReference>
<keyword evidence="8 9" id="KW-0472">Membrane</keyword>
<dbReference type="FunFam" id="3.40.50.300:FF:000299">
    <property type="entry name" value="ABC transporter ATP-binding protein/permease"/>
    <property type="match status" value="1"/>
</dbReference>
<evidence type="ECO:0000256" key="7">
    <source>
        <dbReference type="ARBA" id="ARBA00022989"/>
    </source>
</evidence>
<evidence type="ECO:0000256" key="9">
    <source>
        <dbReference type="SAM" id="Phobius"/>
    </source>
</evidence>
<dbReference type="SMART" id="SM00382">
    <property type="entry name" value="AAA"/>
    <property type="match status" value="1"/>
</dbReference>
<feature type="transmembrane region" description="Helical" evidence="9">
    <location>
        <begin position="283"/>
        <end position="304"/>
    </location>
</feature>
<evidence type="ECO:0000256" key="8">
    <source>
        <dbReference type="ARBA" id="ARBA00023136"/>
    </source>
</evidence>
<evidence type="ECO:0000256" key="3">
    <source>
        <dbReference type="ARBA" id="ARBA00022475"/>
    </source>
</evidence>
<dbReference type="InterPro" id="IPR011527">
    <property type="entry name" value="ABC1_TM_dom"/>
</dbReference>
<feature type="transmembrane region" description="Helical" evidence="9">
    <location>
        <begin position="37"/>
        <end position="62"/>
    </location>
</feature>
<dbReference type="GO" id="GO:0016887">
    <property type="term" value="F:ATP hydrolysis activity"/>
    <property type="evidence" value="ECO:0007669"/>
    <property type="project" value="InterPro"/>
</dbReference>
<evidence type="ECO:0000313" key="13">
    <source>
        <dbReference type="Proteomes" id="UP000027725"/>
    </source>
</evidence>
<dbReference type="SUPFAM" id="SSF90123">
    <property type="entry name" value="ABC transporter transmembrane region"/>
    <property type="match status" value="1"/>
</dbReference>
<dbReference type="GO" id="GO:0034040">
    <property type="term" value="F:ATPase-coupled lipid transmembrane transporter activity"/>
    <property type="evidence" value="ECO:0007669"/>
    <property type="project" value="TreeGrafter"/>
</dbReference>
<feature type="domain" description="ABC transmembrane type-1" evidence="11">
    <location>
        <begin position="38"/>
        <end position="334"/>
    </location>
</feature>
<comment type="subcellular location">
    <subcellularLocation>
        <location evidence="1">Cell membrane</location>
        <topology evidence="1">Multi-pass membrane protein</topology>
    </subcellularLocation>
</comment>
<dbReference type="PROSITE" id="PS00211">
    <property type="entry name" value="ABC_TRANSPORTER_1"/>
    <property type="match status" value="1"/>
</dbReference>
<keyword evidence="7 9" id="KW-1133">Transmembrane helix</keyword>
<evidence type="ECO:0000256" key="6">
    <source>
        <dbReference type="ARBA" id="ARBA00022840"/>
    </source>
</evidence>
<dbReference type="InterPro" id="IPR039421">
    <property type="entry name" value="Type_1_exporter"/>
</dbReference>
<feature type="transmembrane region" description="Helical" evidence="9">
    <location>
        <begin position="192"/>
        <end position="211"/>
    </location>
</feature>
<keyword evidence="6" id="KW-0067">ATP-binding</keyword>
<evidence type="ECO:0000256" key="5">
    <source>
        <dbReference type="ARBA" id="ARBA00022741"/>
    </source>
</evidence>
<dbReference type="PROSITE" id="PS50893">
    <property type="entry name" value="ABC_TRANSPORTER_2"/>
    <property type="match status" value="1"/>
</dbReference>
<feature type="domain" description="ABC transporter" evidence="10">
    <location>
        <begin position="372"/>
        <end position="609"/>
    </location>
</feature>
<protein>
    <submittedName>
        <fullName evidence="12">ABC transporter permease</fullName>
    </submittedName>
</protein>
<dbReference type="InterPro" id="IPR036640">
    <property type="entry name" value="ABC1_TM_sf"/>
</dbReference>
<name>A0A074TI54_9RHOB</name>
<dbReference type="AlphaFoldDB" id="A0A074TI54"/>
<dbReference type="STRING" id="1185766.SAMN05216224_101317"/>
<dbReference type="PANTHER" id="PTHR24221:SF654">
    <property type="entry name" value="ATP-BINDING CASSETTE SUB-FAMILY B MEMBER 6"/>
    <property type="match status" value="1"/>
</dbReference>
<gene>
    <name evidence="12" type="ORF">DL1_07355</name>
</gene>
<dbReference type="PANTHER" id="PTHR24221">
    <property type="entry name" value="ATP-BINDING CASSETTE SUB-FAMILY B"/>
    <property type="match status" value="1"/>
</dbReference>
<dbReference type="OrthoDB" id="501491at2"/>
<dbReference type="SUPFAM" id="SSF52540">
    <property type="entry name" value="P-loop containing nucleoside triphosphate hydrolases"/>
    <property type="match status" value="1"/>
</dbReference>
<feature type="transmembrane region" description="Helical" evidence="9">
    <location>
        <begin position="165"/>
        <end position="186"/>
    </location>
</feature>
<dbReference type="GO" id="GO:0005524">
    <property type="term" value="F:ATP binding"/>
    <property type="evidence" value="ECO:0007669"/>
    <property type="project" value="UniProtKB-KW"/>
</dbReference>
<dbReference type="Pfam" id="PF00005">
    <property type="entry name" value="ABC_tran"/>
    <property type="match status" value="1"/>
</dbReference>
<keyword evidence="4 9" id="KW-0812">Transmembrane</keyword>
<evidence type="ECO:0000259" key="11">
    <source>
        <dbReference type="PROSITE" id="PS50929"/>
    </source>
</evidence>
<keyword evidence="13" id="KW-1185">Reference proteome</keyword>
<evidence type="ECO:0000256" key="2">
    <source>
        <dbReference type="ARBA" id="ARBA00022448"/>
    </source>
</evidence>
<dbReference type="InterPro" id="IPR003439">
    <property type="entry name" value="ABC_transporter-like_ATP-bd"/>
</dbReference>
<dbReference type="InterPro" id="IPR027417">
    <property type="entry name" value="P-loop_NTPase"/>
</dbReference>
<dbReference type="Pfam" id="PF00664">
    <property type="entry name" value="ABC_membrane"/>
    <property type="match status" value="1"/>
</dbReference>
<keyword evidence="3" id="KW-1003">Cell membrane</keyword>
<dbReference type="EMBL" id="JHEH01000002">
    <property type="protein sequence ID" value="KEP71396.1"/>
    <property type="molecule type" value="Genomic_DNA"/>
</dbReference>
<evidence type="ECO:0000313" key="12">
    <source>
        <dbReference type="EMBL" id="KEP71396.1"/>
    </source>
</evidence>
<evidence type="ECO:0000256" key="4">
    <source>
        <dbReference type="ARBA" id="ARBA00022692"/>
    </source>
</evidence>
<dbReference type="Gene3D" id="3.40.50.300">
    <property type="entry name" value="P-loop containing nucleotide triphosphate hydrolases"/>
    <property type="match status" value="1"/>
</dbReference>
<dbReference type="Proteomes" id="UP000027725">
    <property type="component" value="Unassembled WGS sequence"/>
</dbReference>
<evidence type="ECO:0000256" key="1">
    <source>
        <dbReference type="ARBA" id="ARBA00004651"/>
    </source>
</evidence>
<dbReference type="eggNOG" id="COG1132">
    <property type="taxonomic scope" value="Bacteria"/>
</dbReference>
<evidence type="ECO:0000259" key="10">
    <source>
        <dbReference type="PROSITE" id="PS50893"/>
    </source>
</evidence>
<keyword evidence="2" id="KW-0813">Transport</keyword>
<sequence>MTRAPAPPQPEPLAPGEALRNALSLIRELRATGAGRFWIALVLLVLGSLTEGLSVLLLLPVLHLLSQSDGGLGRIELGQHHIGALNLPDWSIGLPTLLLIFVGLAVFQMLFNRGKSVYLSDVLLDFTNRQRLSLFRALSKARWDRVSRMSGAELEHALTGEIERIYMCAFYVLSILQAMIGLAIYLAVCLAISWPMTLITLGFGTVALLVMRPFRRRAARFGHRLQSRRMEQFRTVADFLGGLKSARASNREARHLDAFAASLDQTKHDTREFTRSNATGSGLFQLSLTTGAAAFIFLAITWAGLDLTRIVALLLVAMRIAPRFLGLQGQAQQLLVSLPAWRHVRTLSRKLTAAQDDSAGEATHVPPLARSIQLQDVSYSYEDSARAALDGLSLTIRAGEVTALIGASGSGKSTVADLLMGLIRAQSGTLSVDGTVLDAKALRGWREQTAYVAQESFLIHGSVRANLEGGAHGQLADTEIWHALEMANADAFVRELPEGLETRIGDRGVLLSGGQRQRIALAAAFLRKPAFLVLDEATSALDWQAQDCIAHSVKRIARSGTTVVTIAHRPSMVRFADHIYALKDGRVVEDGRGPELMARPDGTFRLMLQHEGYENVVPLKTGESH</sequence>
<organism evidence="12 13">
    <name type="scientific">Thioclava dalianensis</name>
    <dbReference type="NCBI Taxonomy" id="1185766"/>
    <lineage>
        <taxon>Bacteria</taxon>
        <taxon>Pseudomonadati</taxon>
        <taxon>Pseudomonadota</taxon>
        <taxon>Alphaproteobacteria</taxon>
        <taxon>Rhodobacterales</taxon>
        <taxon>Paracoccaceae</taxon>
        <taxon>Thioclava</taxon>
    </lineage>
</organism>
<dbReference type="GO" id="GO:0140359">
    <property type="term" value="F:ABC-type transporter activity"/>
    <property type="evidence" value="ECO:0007669"/>
    <property type="project" value="InterPro"/>
</dbReference>
<proteinExistence type="predicted"/>
<dbReference type="GO" id="GO:0005886">
    <property type="term" value="C:plasma membrane"/>
    <property type="evidence" value="ECO:0007669"/>
    <property type="project" value="UniProtKB-SubCell"/>
</dbReference>
<comment type="caution">
    <text evidence="12">The sequence shown here is derived from an EMBL/GenBank/DDBJ whole genome shotgun (WGS) entry which is preliminary data.</text>
</comment>
<feature type="transmembrane region" description="Helical" evidence="9">
    <location>
        <begin position="92"/>
        <end position="111"/>
    </location>
</feature>
<reference evidence="12 13" key="1">
    <citation type="submission" date="2014-03" db="EMBL/GenBank/DDBJ databases">
        <title>The draft genome sequence of Thioclava dalianensis DLFJ1-1.</title>
        <authorList>
            <person name="Lai Q."/>
            <person name="Shao Z."/>
        </authorList>
    </citation>
    <scope>NUCLEOTIDE SEQUENCE [LARGE SCALE GENOMIC DNA]</scope>
    <source>
        <strain evidence="12 13">DLFJ1-1</strain>
    </source>
</reference>
<keyword evidence="5" id="KW-0547">Nucleotide-binding</keyword>
<dbReference type="InterPro" id="IPR017871">
    <property type="entry name" value="ABC_transporter-like_CS"/>
</dbReference>
<dbReference type="PROSITE" id="PS50929">
    <property type="entry name" value="ABC_TM1F"/>
    <property type="match status" value="1"/>
</dbReference>